<dbReference type="EMBL" id="JX680228">
    <property type="protein sequence ID" value="AFX72860.1"/>
    <property type="molecule type" value="mRNA"/>
</dbReference>
<evidence type="ECO:0000256" key="2">
    <source>
        <dbReference type="ARBA" id="ARBA00023015"/>
    </source>
</evidence>
<evidence type="ECO:0000256" key="7">
    <source>
        <dbReference type="SAM" id="Phobius"/>
    </source>
</evidence>
<keyword evidence="4" id="KW-0804">Transcription</keyword>
<evidence type="ECO:0000256" key="6">
    <source>
        <dbReference type="SAM" id="MobiDB-lite"/>
    </source>
</evidence>
<comment type="subcellular location">
    <subcellularLocation>
        <location evidence="1">Nucleus</location>
    </subcellularLocation>
</comment>
<evidence type="ECO:0000313" key="9">
    <source>
        <dbReference type="EMBL" id="AFX72860.1"/>
    </source>
</evidence>
<name>K7X6P7_AQUCA</name>
<feature type="region of interest" description="Disordered" evidence="6">
    <location>
        <begin position="80"/>
        <end position="123"/>
    </location>
</feature>
<evidence type="ECO:0000256" key="3">
    <source>
        <dbReference type="ARBA" id="ARBA00023125"/>
    </source>
</evidence>
<evidence type="ECO:0000256" key="1">
    <source>
        <dbReference type="ARBA" id="ARBA00004123"/>
    </source>
</evidence>
<reference evidence="9" key="1">
    <citation type="journal article" date="2014" name="Ann. Mo. Bot. Gard.">
        <title>The MADS-Box Gene Family of the Basal Eudicot and Hybrid Aquilegia coerulea Origami' (Ranunculaceae).</title>
        <authorList>
            <person name="Sharma B."/>
            <person name="Kramer E.M."/>
        </authorList>
    </citation>
    <scope>NUCLEOTIDE SEQUENCE</scope>
</reference>
<dbReference type="GO" id="GO:0005634">
    <property type="term" value="C:nucleus"/>
    <property type="evidence" value="ECO:0007669"/>
    <property type="project" value="UniProtKB-SubCell"/>
</dbReference>
<dbReference type="GO" id="GO:0000981">
    <property type="term" value="F:DNA-binding transcription factor activity, RNA polymerase II-specific"/>
    <property type="evidence" value="ECO:0007669"/>
    <property type="project" value="TreeGrafter"/>
</dbReference>
<dbReference type="Gene3D" id="3.40.1810.10">
    <property type="entry name" value="Transcription factor, MADS-box"/>
    <property type="match status" value="1"/>
</dbReference>
<dbReference type="CDD" id="cd00120">
    <property type="entry name" value="MADS"/>
    <property type="match status" value="1"/>
</dbReference>
<organism evidence="9">
    <name type="scientific">Aquilegia coerulea</name>
    <name type="common">Rocky mountain columbine</name>
    <dbReference type="NCBI Taxonomy" id="218851"/>
    <lineage>
        <taxon>Eukaryota</taxon>
        <taxon>Viridiplantae</taxon>
        <taxon>Streptophyta</taxon>
        <taxon>Embryophyta</taxon>
        <taxon>Tracheophyta</taxon>
        <taxon>Spermatophyta</taxon>
        <taxon>Magnoliopsida</taxon>
        <taxon>Ranunculales</taxon>
        <taxon>Ranunculaceae</taxon>
        <taxon>Thalictroideae</taxon>
        <taxon>Aquilegia</taxon>
    </lineage>
</organism>
<dbReference type="InterPro" id="IPR036879">
    <property type="entry name" value="TF_MADSbox_sf"/>
</dbReference>
<dbReference type="PRINTS" id="PR00404">
    <property type="entry name" value="MADSDOMAIN"/>
</dbReference>
<keyword evidence="7" id="KW-1133">Transmembrane helix</keyword>
<feature type="non-terminal residue" evidence="9">
    <location>
        <position position="184"/>
    </location>
</feature>
<dbReference type="AlphaFoldDB" id="K7X6P7"/>
<keyword evidence="7" id="KW-0472">Membrane</keyword>
<protein>
    <submittedName>
        <fullName evidence="9">MADS-box protein AGL67</fullName>
    </submittedName>
</protein>
<dbReference type="GO" id="GO:0046983">
    <property type="term" value="F:protein dimerization activity"/>
    <property type="evidence" value="ECO:0007669"/>
    <property type="project" value="InterPro"/>
</dbReference>
<dbReference type="GO" id="GO:0045893">
    <property type="term" value="P:positive regulation of DNA-templated transcription"/>
    <property type="evidence" value="ECO:0007669"/>
    <property type="project" value="UniProtKB-ARBA"/>
</dbReference>
<dbReference type="PANTHER" id="PTHR11945">
    <property type="entry name" value="MADS BOX PROTEIN"/>
    <property type="match status" value="1"/>
</dbReference>
<dbReference type="Pfam" id="PF00319">
    <property type="entry name" value="SRF-TF"/>
    <property type="match status" value="1"/>
</dbReference>
<dbReference type="SMART" id="SM00432">
    <property type="entry name" value="MADS"/>
    <property type="match status" value="1"/>
</dbReference>
<feature type="compositionally biased region" description="Low complexity" evidence="6">
    <location>
        <begin position="96"/>
        <end position="108"/>
    </location>
</feature>
<keyword evidence="3" id="KW-0238">DNA-binding</keyword>
<dbReference type="PANTHER" id="PTHR11945:SF534">
    <property type="entry name" value="MYOCYTE-SPECIFIC ENHANCER FACTOR 2"/>
    <property type="match status" value="1"/>
</dbReference>
<dbReference type="SUPFAM" id="SSF55455">
    <property type="entry name" value="SRF-like"/>
    <property type="match status" value="1"/>
</dbReference>
<evidence type="ECO:0000259" key="8">
    <source>
        <dbReference type="PROSITE" id="PS50066"/>
    </source>
</evidence>
<keyword evidence="7" id="KW-0812">Transmembrane</keyword>
<evidence type="ECO:0000256" key="4">
    <source>
        <dbReference type="ARBA" id="ARBA00023163"/>
    </source>
</evidence>
<feature type="transmembrane region" description="Helical" evidence="7">
    <location>
        <begin position="159"/>
        <end position="176"/>
    </location>
</feature>
<dbReference type="PROSITE" id="PS50066">
    <property type="entry name" value="MADS_BOX_2"/>
    <property type="match status" value="1"/>
</dbReference>
<evidence type="ECO:0000256" key="5">
    <source>
        <dbReference type="ARBA" id="ARBA00023242"/>
    </source>
</evidence>
<keyword evidence="5" id="KW-0539">Nucleus</keyword>
<feature type="domain" description="MADS-box" evidence="8">
    <location>
        <begin position="2"/>
        <end position="62"/>
    </location>
</feature>
<sequence length="184" mass="21621">MGKRRRTEIEKIEDRKKLNVTFTKRRQGLFKKAKELSILCNSQIALLVFSSSGKPYVYGDLQNLTNRYYSNSHNFNTIPLSSSSSDDDVVDDEHQTNNNNNNCTITTTESAIEEEEEEEKDEEMNFIAMEEEKEKEEEEKDDEIWRIEKEVKQKTKNCQFTILLLPMVLILIFQIGKKKKKKKD</sequence>
<dbReference type="GO" id="GO:0000978">
    <property type="term" value="F:RNA polymerase II cis-regulatory region sequence-specific DNA binding"/>
    <property type="evidence" value="ECO:0007669"/>
    <property type="project" value="TreeGrafter"/>
</dbReference>
<feature type="compositionally biased region" description="Acidic residues" evidence="6">
    <location>
        <begin position="111"/>
        <end position="123"/>
    </location>
</feature>
<accession>K7X6P7</accession>
<keyword evidence="2" id="KW-0805">Transcription regulation</keyword>
<dbReference type="InterPro" id="IPR002100">
    <property type="entry name" value="TF_MADSbox"/>
</dbReference>
<proteinExistence type="evidence at transcript level"/>